<keyword evidence="4" id="KW-1185">Reference proteome</keyword>
<keyword evidence="2" id="KW-0732">Signal</keyword>
<dbReference type="Proteomes" id="UP001244341">
    <property type="component" value="Chromosome 10b"/>
</dbReference>
<accession>A0ABY8UD92</accession>
<evidence type="ECO:0000313" key="4">
    <source>
        <dbReference type="Proteomes" id="UP001244341"/>
    </source>
</evidence>
<evidence type="ECO:0000313" key="3">
    <source>
        <dbReference type="EMBL" id="WIA19451.1"/>
    </source>
</evidence>
<proteinExistence type="predicted"/>
<evidence type="ECO:0000256" key="2">
    <source>
        <dbReference type="SAM" id="SignalP"/>
    </source>
</evidence>
<gene>
    <name evidence="3" type="ORF">OEZ85_004065</name>
</gene>
<feature type="region of interest" description="Disordered" evidence="1">
    <location>
        <begin position="107"/>
        <end position="257"/>
    </location>
</feature>
<evidence type="ECO:0000256" key="1">
    <source>
        <dbReference type="SAM" id="MobiDB-lite"/>
    </source>
</evidence>
<name>A0ABY8UD92_TETOB</name>
<feature type="compositionally biased region" description="Basic and acidic residues" evidence="1">
    <location>
        <begin position="302"/>
        <end position="316"/>
    </location>
</feature>
<sequence length="316" mass="31379">MLSGYLALLVIRGALPTGLYLPQLLQAAQTTTTTQPITMQLSNRTQCSSCSSSRPSSRPRLPLRVTATAIPNNGCVPPSPSSLDRPAGGGSRSYDLPPASDLVAWAPRSDYSRPSNGANRGPSFATASSSSDATGSIDRPGGRGGRGDMPSSNDTPVSGDPALSRPGGRAGRDLGLGGGSSTPAPQDPANSRPGGRGGRDNVLGSMDTPVAPISLDRPGGRAGRDAPGGGGNDGGNDGGSGGGGDDNSSSSGDEGGFNFGKAVGSVALYGGVIAAAWAAHKAFFAKEQPAAENKSCCGCSKGKGEKAEPAGKGKKK</sequence>
<feature type="chain" id="PRO_5047549357" evidence="2">
    <location>
        <begin position="17"/>
        <end position="316"/>
    </location>
</feature>
<reference evidence="3 4" key="1">
    <citation type="submission" date="2023-05" db="EMBL/GenBank/DDBJ databases">
        <title>A 100% complete, gapless, phased diploid assembly of the Scenedesmus obliquus UTEX 3031 genome.</title>
        <authorList>
            <person name="Biondi T.C."/>
            <person name="Hanschen E.R."/>
            <person name="Kwon T."/>
            <person name="Eng W."/>
            <person name="Kruse C.P.S."/>
            <person name="Koehler S.I."/>
            <person name="Kunde Y."/>
            <person name="Gleasner C.D."/>
            <person name="You Mak K.T."/>
            <person name="Polle J."/>
            <person name="Hovde B.T."/>
            <person name="Starkenburg S.R."/>
        </authorList>
    </citation>
    <scope>NUCLEOTIDE SEQUENCE [LARGE SCALE GENOMIC DNA]</scope>
    <source>
        <strain evidence="3 4">DOE0152z</strain>
    </source>
</reference>
<protein>
    <submittedName>
        <fullName evidence="3">Uncharacterized protein</fullName>
    </submittedName>
</protein>
<feature type="signal peptide" evidence="2">
    <location>
        <begin position="1"/>
        <end position="16"/>
    </location>
</feature>
<feature type="compositionally biased region" description="Gly residues" evidence="1">
    <location>
        <begin position="226"/>
        <end position="245"/>
    </location>
</feature>
<dbReference type="EMBL" id="CP126217">
    <property type="protein sequence ID" value="WIA19451.1"/>
    <property type="molecule type" value="Genomic_DNA"/>
</dbReference>
<organism evidence="3 4">
    <name type="scientific">Tetradesmus obliquus</name>
    <name type="common">Green alga</name>
    <name type="synonym">Acutodesmus obliquus</name>
    <dbReference type="NCBI Taxonomy" id="3088"/>
    <lineage>
        <taxon>Eukaryota</taxon>
        <taxon>Viridiplantae</taxon>
        <taxon>Chlorophyta</taxon>
        <taxon>core chlorophytes</taxon>
        <taxon>Chlorophyceae</taxon>
        <taxon>CS clade</taxon>
        <taxon>Sphaeropleales</taxon>
        <taxon>Scenedesmaceae</taxon>
        <taxon>Tetradesmus</taxon>
    </lineage>
</organism>
<feature type="region of interest" description="Disordered" evidence="1">
    <location>
        <begin position="288"/>
        <end position="316"/>
    </location>
</feature>
<feature type="region of interest" description="Disordered" evidence="1">
    <location>
        <begin position="69"/>
        <end position="95"/>
    </location>
</feature>
<feature type="compositionally biased region" description="Low complexity" evidence="1">
    <location>
        <begin position="123"/>
        <end position="136"/>
    </location>
</feature>